<keyword evidence="3" id="KW-1185">Reference proteome</keyword>
<dbReference type="KEGG" id="rhoz:GXP67_06655"/>
<sequence length="164" mass="18554">MKIILFKMFLTFMASSVVSLLRKAKPVISSSSIFTAMHNGTQHIRSHSLIAYYYKDYLQLQIFMPGQRVLIFQLYGVTGTGIYEFSGQDSDNSNVVMLERKNWLEQIYTSDSLSGGGYIEIKSLTPFSIEATFSITIAPDDPDYNMPIAKTEFTQGYIKVPFLS</sequence>
<evidence type="ECO:0000313" key="3">
    <source>
        <dbReference type="Proteomes" id="UP000480178"/>
    </source>
</evidence>
<proteinExistence type="predicted"/>
<protein>
    <submittedName>
        <fullName evidence="2">Uncharacterized protein</fullName>
    </submittedName>
</protein>
<keyword evidence="1" id="KW-0732">Signal</keyword>
<dbReference type="Proteomes" id="UP000480178">
    <property type="component" value="Chromosome"/>
</dbReference>
<evidence type="ECO:0000313" key="2">
    <source>
        <dbReference type="EMBL" id="QHT66360.1"/>
    </source>
</evidence>
<gene>
    <name evidence="2" type="ORF">GXP67_06655</name>
</gene>
<dbReference type="EMBL" id="CP048222">
    <property type="protein sequence ID" value="QHT66360.1"/>
    <property type="molecule type" value="Genomic_DNA"/>
</dbReference>
<feature type="chain" id="PRO_5025625086" evidence="1">
    <location>
        <begin position="25"/>
        <end position="164"/>
    </location>
</feature>
<evidence type="ECO:0000256" key="1">
    <source>
        <dbReference type="SAM" id="SignalP"/>
    </source>
</evidence>
<reference evidence="2 3" key="1">
    <citation type="submission" date="2020-01" db="EMBL/GenBank/DDBJ databases">
        <authorList>
            <person name="Kim M.K."/>
        </authorList>
    </citation>
    <scope>NUCLEOTIDE SEQUENCE [LARGE SCALE GENOMIC DNA]</scope>
    <source>
        <strain evidence="2 3">172606-1</strain>
    </source>
</reference>
<name>A0A6C0GFB6_9BACT</name>
<dbReference type="RefSeq" id="WP_162442419.1">
    <property type="nucleotide sequence ID" value="NZ_CP048222.1"/>
</dbReference>
<dbReference type="AlphaFoldDB" id="A0A6C0GFB6"/>
<feature type="signal peptide" evidence="1">
    <location>
        <begin position="1"/>
        <end position="24"/>
    </location>
</feature>
<organism evidence="2 3">
    <name type="scientific">Rhodocytophaga rosea</name>
    <dbReference type="NCBI Taxonomy" id="2704465"/>
    <lineage>
        <taxon>Bacteria</taxon>
        <taxon>Pseudomonadati</taxon>
        <taxon>Bacteroidota</taxon>
        <taxon>Cytophagia</taxon>
        <taxon>Cytophagales</taxon>
        <taxon>Rhodocytophagaceae</taxon>
        <taxon>Rhodocytophaga</taxon>
    </lineage>
</organism>
<accession>A0A6C0GFB6</accession>